<dbReference type="InterPro" id="IPR010235">
    <property type="entry name" value="HepT"/>
</dbReference>
<dbReference type="OrthoDB" id="9810452at2"/>
<name>A0A1I4JJ41_9PROT</name>
<dbReference type="Pfam" id="PF08780">
    <property type="entry name" value="NTase_sub_bind"/>
    <property type="match status" value="1"/>
</dbReference>
<sequence length="143" mass="16215">MSLNVDPFLRTIATLEQALIALQRLENDDILYDLYRNAAIKSLELSLEAIGKLLRKTLKSYSGNPRAVDGLMFNDVLRMAGRHGLLDMDGVERWLAYRANRNTVAHDYGEGFTNQTLKLLPQFINDARELADTLKHLPNEQAD</sequence>
<evidence type="ECO:0000313" key="2">
    <source>
        <dbReference type="Proteomes" id="UP000183287"/>
    </source>
</evidence>
<keyword evidence="1" id="KW-0808">Transferase</keyword>
<protein>
    <submittedName>
        <fullName evidence="1">Nucleotidyltransferase substrate binding protein, HI0074 family</fullName>
    </submittedName>
</protein>
<organism evidence="1 2">
    <name type="scientific">Nitrosomonas communis</name>
    <dbReference type="NCBI Taxonomy" id="44574"/>
    <lineage>
        <taxon>Bacteria</taxon>
        <taxon>Pseudomonadati</taxon>
        <taxon>Pseudomonadota</taxon>
        <taxon>Betaproteobacteria</taxon>
        <taxon>Nitrosomonadales</taxon>
        <taxon>Nitrosomonadaceae</taxon>
        <taxon>Nitrosomonas</taxon>
    </lineage>
</organism>
<dbReference type="Gene3D" id="1.20.120.330">
    <property type="entry name" value="Nucleotidyltransferases domain 2"/>
    <property type="match status" value="1"/>
</dbReference>
<reference evidence="2" key="1">
    <citation type="submission" date="2016-10" db="EMBL/GenBank/DDBJ databases">
        <authorList>
            <person name="Varghese N."/>
            <person name="Submissions S."/>
        </authorList>
    </citation>
    <scope>NUCLEOTIDE SEQUENCE [LARGE SCALE GENOMIC DNA]</scope>
    <source>
        <strain evidence="2">Nm44</strain>
    </source>
</reference>
<gene>
    <name evidence="1" type="ORF">SAMN05421863_100280</name>
</gene>
<dbReference type="SUPFAM" id="SSF81593">
    <property type="entry name" value="Nucleotidyltransferase substrate binding subunit/domain"/>
    <property type="match status" value="1"/>
</dbReference>
<dbReference type="Proteomes" id="UP000183287">
    <property type="component" value="Unassembled WGS sequence"/>
</dbReference>
<accession>A0A1I4JJ41</accession>
<evidence type="ECO:0000313" key="1">
    <source>
        <dbReference type="EMBL" id="SFL66608.1"/>
    </source>
</evidence>
<dbReference type="RefSeq" id="WP_074902978.1">
    <property type="nucleotide sequence ID" value="NZ_FOUB01000002.1"/>
</dbReference>
<proteinExistence type="predicted"/>
<dbReference type="EMBL" id="FOUB01000002">
    <property type="protein sequence ID" value="SFL66608.1"/>
    <property type="molecule type" value="Genomic_DNA"/>
</dbReference>
<keyword evidence="2" id="KW-1185">Reference proteome</keyword>
<dbReference type="GO" id="GO:0016740">
    <property type="term" value="F:transferase activity"/>
    <property type="evidence" value="ECO:0007669"/>
    <property type="project" value="UniProtKB-KW"/>
</dbReference>
<dbReference type="AlphaFoldDB" id="A0A1I4JJ41"/>